<comment type="caution">
    <text evidence="1">The sequence shown here is derived from an EMBL/GenBank/DDBJ whole genome shotgun (WGS) entry which is preliminary data.</text>
</comment>
<organism evidence="1 2">
    <name type="scientific">Holothuria leucospilota</name>
    <name type="common">Black long sea cucumber</name>
    <name type="synonym">Mertensiothuria leucospilota</name>
    <dbReference type="NCBI Taxonomy" id="206669"/>
    <lineage>
        <taxon>Eukaryota</taxon>
        <taxon>Metazoa</taxon>
        <taxon>Echinodermata</taxon>
        <taxon>Eleutherozoa</taxon>
        <taxon>Echinozoa</taxon>
        <taxon>Holothuroidea</taxon>
        <taxon>Aspidochirotacea</taxon>
        <taxon>Aspidochirotida</taxon>
        <taxon>Holothuriidae</taxon>
        <taxon>Holothuria</taxon>
    </lineage>
</organism>
<keyword evidence="2" id="KW-1185">Reference proteome</keyword>
<dbReference type="OrthoDB" id="6782313at2759"/>
<dbReference type="SUPFAM" id="SSF47769">
    <property type="entry name" value="SAM/Pointed domain"/>
    <property type="match status" value="1"/>
</dbReference>
<evidence type="ECO:0000313" key="1">
    <source>
        <dbReference type="EMBL" id="KAJ8038541.1"/>
    </source>
</evidence>
<sequence>MADKGVCVRLISWKLDNLIDHFKENGIDESALPLLDEDTIKELIPKIGERLKFIRQWRAERKSRTCHFSFYPFYSRDVVEEKQHAHVKSFIDFVPDVTPVKDYCRQISEKDRPQPFILTLAANFTTASVRHH</sequence>
<dbReference type="Proteomes" id="UP001152320">
    <property type="component" value="Chromosome 7"/>
</dbReference>
<dbReference type="EMBL" id="JAIZAY010000007">
    <property type="protein sequence ID" value="KAJ8038541.1"/>
    <property type="molecule type" value="Genomic_DNA"/>
</dbReference>
<dbReference type="InterPro" id="IPR013761">
    <property type="entry name" value="SAM/pointed_sf"/>
</dbReference>
<evidence type="ECO:0000313" key="2">
    <source>
        <dbReference type="Proteomes" id="UP001152320"/>
    </source>
</evidence>
<dbReference type="Gene3D" id="1.10.150.50">
    <property type="entry name" value="Transcription Factor, Ets-1"/>
    <property type="match status" value="1"/>
</dbReference>
<name>A0A9Q1C600_HOLLE</name>
<dbReference type="CDD" id="cd09487">
    <property type="entry name" value="SAM_superfamily"/>
    <property type="match status" value="1"/>
</dbReference>
<protein>
    <submittedName>
        <fullName evidence="1">Uncharacterized protein</fullName>
    </submittedName>
</protein>
<dbReference type="AlphaFoldDB" id="A0A9Q1C600"/>
<reference evidence="1" key="1">
    <citation type="submission" date="2021-10" db="EMBL/GenBank/DDBJ databases">
        <title>Tropical sea cucumber genome reveals ecological adaptation and Cuvierian tubules defense mechanism.</title>
        <authorList>
            <person name="Chen T."/>
        </authorList>
    </citation>
    <scope>NUCLEOTIDE SEQUENCE</scope>
    <source>
        <strain evidence="1">Nanhai2018</strain>
        <tissue evidence="1">Muscle</tissue>
    </source>
</reference>
<proteinExistence type="predicted"/>
<accession>A0A9Q1C600</accession>
<gene>
    <name evidence="1" type="ORF">HOLleu_15992</name>
</gene>